<evidence type="ECO:0000313" key="4">
    <source>
        <dbReference type="EMBL" id="ETN45201.1"/>
    </source>
</evidence>
<sequence>MQIARAFLRHYLKNGARQKGDIINGGSVSYCFVALSSLLAIKGGEGASAYAASKAGLLAFTRALSLEASTIQKRNPAENVSFRANVVLPGYVHTPMTKGFSDTHIQKLNESIPLGRFARAEEVADAVAFLVTNEYANNTVLNLDGGLSAT</sequence>
<name>W2S8Y7_CYPE1</name>
<dbReference type="GO" id="GO:0048038">
    <property type="term" value="F:quinone binding"/>
    <property type="evidence" value="ECO:0007669"/>
    <property type="project" value="TreeGrafter"/>
</dbReference>
<dbReference type="OrthoDB" id="47007at2759"/>
<reference evidence="4 5" key="1">
    <citation type="submission" date="2013-03" db="EMBL/GenBank/DDBJ databases">
        <title>The Genome Sequence of Phialophora europaea CBS 101466.</title>
        <authorList>
            <consortium name="The Broad Institute Genomics Platform"/>
            <person name="Cuomo C."/>
            <person name="de Hoog S."/>
            <person name="Gorbushina A."/>
            <person name="Walker B."/>
            <person name="Young S.K."/>
            <person name="Zeng Q."/>
            <person name="Gargeya S."/>
            <person name="Fitzgerald M."/>
            <person name="Haas B."/>
            <person name="Abouelleil A."/>
            <person name="Allen A.W."/>
            <person name="Alvarado L."/>
            <person name="Arachchi H.M."/>
            <person name="Berlin A.M."/>
            <person name="Chapman S.B."/>
            <person name="Gainer-Dewar J."/>
            <person name="Goldberg J."/>
            <person name="Griggs A."/>
            <person name="Gujja S."/>
            <person name="Hansen M."/>
            <person name="Howarth C."/>
            <person name="Imamovic A."/>
            <person name="Ireland A."/>
            <person name="Larimer J."/>
            <person name="McCowan C."/>
            <person name="Murphy C."/>
            <person name="Pearson M."/>
            <person name="Poon T.W."/>
            <person name="Priest M."/>
            <person name="Roberts A."/>
            <person name="Saif S."/>
            <person name="Shea T."/>
            <person name="Sisk P."/>
            <person name="Sykes S."/>
            <person name="Wortman J."/>
            <person name="Nusbaum C."/>
            <person name="Birren B."/>
        </authorList>
    </citation>
    <scope>NUCLEOTIDE SEQUENCE [LARGE SCALE GENOMIC DNA]</scope>
    <source>
        <strain evidence="4 5">CBS 101466</strain>
    </source>
</reference>
<dbReference type="InterPro" id="IPR036291">
    <property type="entry name" value="NAD(P)-bd_dom_sf"/>
</dbReference>
<dbReference type="GeneID" id="19977417"/>
<dbReference type="PRINTS" id="PR00081">
    <property type="entry name" value="GDHRDH"/>
</dbReference>
<gene>
    <name evidence="4" type="ORF">HMPREF1541_10078</name>
</gene>
<evidence type="ECO:0000313" key="5">
    <source>
        <dbReference type="Proteomes" id="UP000030752"/>
    </source>
</evidence>
<dbReference type="GO" id="GO:0016616">
    <property type="term" value="F:oxidoreductase activity, acting on the CH-OH group of donors, NAD or NADP as acceptor"/>
    <property type="evidence" value="ECO:0007669"/>
    <property type="project" value="TreeGrafter"/>
</dbReference>
<keyword evidence="2" id="KW-0521">NADP</keyword>
<dbReference type="Pfam" id="PF13561">
    <property type="entry name" value="adh_short_C2"/>
    <property type="match status" value="1"/>
</dbReference>
<proteinExistence type="inferred from homology"/>
<dbReference type="STRING" id="1220924.W2S8Y7"/>
<dbReference type="PANTHER" id="PTHR42760:SF133">
    <property type="entry name" value="3-OXOACYL-[ACYL-CARRIER-PROTEIN] REDUCTASE"/>
    <property type="match status" value="1"/>
</dbReference>
<evidence type="ECO:0000256" key="3">
    <source>
        <dbReference type="ARBA" id="ARBA00023002"/>
    </source>
</evidence>
<dbReference type="eggNOG" id="KOG1200">
    <property type="taxonomic scope" value="Eukaryota"/>
</dbReference>
<dbReference type="AlphaFoldDB" id="W2S8Y7"/>
<evidence type="ECO:0008006" key="6">
    <source>
        <dbReference type="Google" id="ProtNLM"/>
    </source>
</evidence>
<dbReference type="InParanoid" id="W2S8Y7"/>
<dbReference type="SUPFAM" id="SSF51735">
    <property type="entry name" value="NAD(P)-binding Rossmann-fold domains"/>
    <property type="match status" value="1"/>
</dbReference>
<dbReference type="Proteomes" id="UP000030752">
    <property type="component" value="Unassembled WGS sequence"/>
</dbReference>
<dbReference type="Gene3D" id="3.40.50.720">
    <property type="entry name" value="NAD(P)-binding Rossmann-like Domain"/>
    <property type="match status" value="1"/>
</dbReference>
<accession>W2S8Y7</accession>
<dbReference type="RefSeq" id="XP_008712971.1">
    <property type="nucleotide sequence ID" value="XM_008714749.1"/>
</dbReference>
<dbReference type="PRINTS" id="PR00080">
    <property type="entry name" value="SDRFAMILY"/>
</dbReference>
<dbReference type="InterPro" id="IPR020904">
    <property type="entry name" value="Sc_DH/Rdtase_CS"/>
</dbReference>
<keyword evidence="3" id="KW-0560">Oxidoreductase</keyword>
<dbReference type="GO" id="GO:0006633">
    <property type="term" value="P:fatty acid biosynthetic process"/>
    <property type="evidence" value="ECO:0007669"/>
    <property type="project" value="TreeGrafter"/>
</dbReference>
<organism evidence="4 5">
    <name type="scientific">Cyphellophora europaea (strain CBS 101466)</name>
    <name type="common">Phialophora europaea</name>
    <dbReference type="NCBI Taxonomy" id="1220924"/>
    <lineage>
        <taxon>Eukaryota</taxon>
        <taxon>Fungi</taxon>
        <taxon>Dikarya</taxon>
        <taxon>Ascomycota</taxon>
        <taxon>Pezizomycotina</taxon>
        <taxon>Eurotiomycetes</taxon>
        <taxon>Chaetothyriomycetidae</taxon>
        <taxon>Chaetothyriales</taxon>
        <taxon>Cyphellophoraceae</taxon>
        <taxon>Cyphellophora</taxon>
    </lineage>
</organism>
<evidence type="ECO:0000256" key="2">
    <source>
        <dbReference type="ARBA" id="ARBA00022857"/>
    </source>
</evidence>
<keyword evidence="5" id="KW-1185">Reference proteome</keyword>
<dbReference type="VEuPathDB" id="FungiDB:HMPREF1541_10078"/>
<dbReference type="EMBL" id="KB822713">
    <property type="protein sequence ID" value="ETN45201.1"/>
    <property type="molecule type" value="Genomic_DNA"/>
</dbReference>
<dbReference type="PANTHER" id="PTHR42760">
    <property type="entry name" value="SHORT-CHAIN DEHYDROGENASES/REDUCTASES FAMILY MEMBER"/>
    <property type="match status" value="1"/>
</dbReference>
<dbReference type="PROSITE" id="PS00061">
    <property type="entry name" value="ADH_SHORT"/>
    <property type="match status" value="1"/>
</dbReference>
<comment type="similarity">
    <text evidence="1">Belongs to the short-chain dehydrogenases/reductases (SDR) family.</text>
</comment>
<protein>
    <recommendedName>
        <fullName evidence="6">3-oxoacyl-[acyl-carrier-protein] reductase</fullName>
    </recommendedName>
</protein>
<evidence type="ECO:0000256" key="1">
    <source>
        <dbReference type="ARBA" id="ARBA00006484"/>
    </source>
</evidence>
<dbReference type="InterPro" id="IPR002347">
    <property type="entry name" value="SDR_fam"/>
</dbReference>
<dbReference type="HOGENOM" id="CLU_010194_47_1_1"/>